<gene>
    <name evidence="2" type="ORF">H0485_02925</name>
</gene>
<protein>
    <submittedName>
        <fullName evidence="2">Alpha/beta fold hydrolase</fullName>
    </submittedName>
</protein>
<dbReference type="InterPro" id="IPR029058">
    <property type="entry name" value="AB_hydrolase_fold"/>
</dbReference>
<reference evidence="2 3" key="1">
    <citation type="submission" date="2020-07" db="EMBL/GenBank/DDBJ databases">
        <title>Pseudogemmobacter sp. nov., isolated from poultry manure in Taiwan.</title>
        <authorList>
            <person name="Lin S.-Y."/>
            <person name="Tang Y.-S."/>
            <person name="Young C.-C."/>
        </authorList>
    </citation>
    <scope>NUCLEOTIDE SEQUENCE [LARGE SCALE GENOMIC DNA]</scope>
    <source>
        <strain evidence="2 3">CC-YST710</strain>
    </source>
</reference>
<evidence type="ECO:0000313" key="2">
    <source>
        <dbReference type="EMBL" id="MCB5408965.1"/>
    </source>
</evidence>
<organism evidence="2 3">
    <name type="scientific">Pseudogemmobacter faecipullorum</name>
    <dbReference type="NCBI Taxonomy" id="2755041"/>
    <lineage>
        <taxon>Bacteria</taxon>
        <taxon>Pseudomonadati</taxon>
        <taxon>Pseudomonadota</taxon>
        <taxon>Alphaproteobacteria</taxon>
        <taxon>Rhodobacterales</taxon>
        <taxon>Paracoccaceae</taxon>
        <taxon>Pseudogemmobacter</taxon>
    </lineage>
</organism>
<dbReference type="RefSeq" id="WP_226933862.1">
    <property type="nucleotide sequence ID" value="NZ_JACDXX010000002.1"/>
</dbReference>
<keyword evidence="2" id="KW-0378">Hydrolase</keyword>
<dbReference type="PANTHER" id="PTHR43798">
    <property type="entry name" value="MONOACYLGLYCEROL LIPASE"/>
    <property type="match status" value="1"/>
</dbReference>
<name>A0ABS8CJC6_9RHOB</name>
<dbReference type="InterPro" id="IPR050266">
    <property type="entry name" value="AB_hydrolase_sf"/>
</dbReference>
<sequence>MAQEEIAGHRVAVRHYGAEGAASGPRLLALHCALGHSGAWSPLATELPGWQITAPDLPGHGGSADPGPGNYHELCTAIARSLAERLAGEGPLHLLGHSLGGTIALRLALEAPELFRSVTLAEPVLFKAAEGGAGHAENDRQQASVAALIAEQPETAAALFHGVWGAGLPYAALPERSRKTMAAQMYLITAPADVLVHDAPGLLAPGRLEGLKMPVLLAEGDRSPPVVAEILDRLAARLARAGRLSVPGAGHMVPITHPAPLAAAMRQLVAASRSEG</sequence>
<dbReference type="InterPro" id="IPR000073">
    <property type="entry name" value="AB_hydrolase_1"/>
</dbReference>
<accession>A0ABS8CJC6</accession>
<dbReference type="SUPFAM" id="SSF53474">
    <property type="entry name" value="alpha/beta-Hydrolases"/>
    <property type="match status" value="1"/>
</dbReference>
<dbReference type="Proteomes" id="UP001198571">
    <property type="component" value="Unassembled WGS sequence"/>
</dbReference>
<comment type="caution">
    <text evidence="2">The sequence shown here is derived from an EMBL/GenBank/DDBJ whole genome shotgun (WGS) entry which is preliminary data.</text>
</comment>
<dbReference type="PRINTS" id="PR00111">
    <property type="entry name" value="ABHYDROLASE"/>
</dbReference>
<evidence type="ECO:0000259" key="1">
    <source>
        <dbReference type="Pfam" id="PF12697"/>
    </source>
</evidence>
<dbReference type="PANTHER" id="PTHR43798:SF33">
    <property type="entry name" value="HYDROLASE, PUTATIVE (AFU_ORTHOLOGUE AFUA_2G14860)-RELATED"/>
    <property type="match status" value="1"/>
</dbReference>
<dbReference type="Gene3D" id="3.40.50.1820">
    <property type="entry name" value="alpha/beta hydrolase"/>
    <property type="match status" value="1"/>
</dbReference>
<dbReference type="GO" id="GO:0016787">
    <property type="term" value="F:hydrolase activity"/>
    <property type="evidence" value="ECO:0007669"/>
    <property type="project" value="UniProtKB-KW"/>
</dbReference>
<dbReference type="Pfam" id="PF12697">
    <property type="entry name" value="Abhydrolase_6"/>
    <property type="match status" value="1"/>
</dbReference>
<dbReference type="EMBL" id="JACDXX010000002">
    <property type="protein sequence ID" value="MCB5408965.1"/>
    <property type="molecule type" value="Genomic_DNA"/>
</dbReference>
<evidence type="ECO:0000313" key="3">
    <source>
        <dbReference type="Proteomes" id="UP001198571"/>
    </source>
</evidence>
<proteinExistence type="predicted"/>
<feature type="domain" description="AB hydrolase-1" evidence="1">
    <location>
        <begin position="28"/>
        <end position="264"/>
    </location>
</feature>
<keyword evidence="3" id="KW-1185">Reference proteome</keyword>